<dbReference type="AlphaFoldDB" id="A0A0S3RJ45"/>
<evidence type="ECO:0000256" key="1">
    <source>
        <dbReference type="SAM" id="MobiDB-lite"/>
    </source>
</evidence>
<dbReference type="EMBL" id="AP015036">
    <property type="protein sequence ID" value="BAT80493.1"/>
    <property type="molecule type" value="Genomic_DNA"/>
</dbReference>
<evidence type="ECO:0000313" key="3">
    <source>
        <dbReference type="Proteomes" id="UP000291084"/>
    </source>
</evidence>
<proteinExistence type="predicted"/>
<accession>A0A0S3RJ45</accession>
<organism evidence="2 3">
    <name type="scientific">Vigna angularis var. angularis</name>
    <dbReference type="NCBI Taxonomy" id="157739"/>
    <lineage>
        <taxon>Eukaryota</taxon>
        <taxon>Viridiplantae</taxon>
        <taxon>Streptophyta</taxon>
        <taxon>Embryophyta</taxon>
        <taxon>Tracheophyta</taxon>
        <taxon>Spermatophyta</taxon>
        <taxon>Magnoliopsida</taxon>
        <taxon>eudicotyledons</taxon>
        <taxon>Gunneridae</taxon>
        <taxon>Pentapetalae</taxon>
        <taxon>rosids</taxon>
        <taxon>fabids</taxon>
        <taxon>Fabales</taxon>
        <taxon>Fabaceae</taxon>
        <taxon>Papilionoideae</taxon>
        <taxon>50 kb inversion clade</taxon>
        <taxon>NPAAA clade</taxon>
        <taxon>indigoferoid/millettioid clade</taxon>
        <taxon>Phaseoleae</taxon>
        <taxon>Vigna</taxon>
    </lineage>
</organism>
<keyword evidence="3" id="KW-1185">Reference proteome</keyword>
<protein>
    <submittedName>
        <fullName evidence="2">Uncharacterized protein</fullName>
    </submittedName>
</protein>
<feature type="region of interest" description="Disordered" evidence="1">
    <location>
        <begin position="50"/>
        <end position="87"/>
    </location>
</feature>
<gene>
    <name evidence="2" type="primary">Vigan.03G008100</name>
    <name evidence="2" type="ORF">VIGAN_03008100</name>
</gene>
<reference evidence="2 3" key="1">
    <citation type="journal article" date="2015" name="Sci. Rep.">
        <title>The power of single molecule real-time sequencing technology in the de novo assembly of a eukaryotic genome.</title>
        <authorList>
            <person name="Sakai H."/>
            <person name="Naito K."/>
            <person name="Ogiso-Tanaka E."/>
            <person name="Takahashi Y."/>
            <person name="Iseki K."/>
            <person name="Muto C."/>
            <person name="Satou K."/>
            <person name="Teruya K."/>
            <person name="Shiroma A."/>
            <person name="Shimoji M."/>
            <person name="Hirano T."/>
            <person name="Itoh T."/>
            <person name="Kaga A."/>
            <person name="Tomooka N."/>
        </authorList>
    </citation>
    <scope>NUCLEOTIDE SEQUENCE [LARGE SCALE GENOMIC DNA]</scope>
    <source>
        <strain evidence="3">cv. Shumari</strain>
    </source>
</reference>
<dbReference type="Proteomes" id="UP000291084">
    <property type="component" value="Chromosome 3"/>
</dbReference>
<evidence type="ECO:0000313" key="2">
    <source>
        <dbReference type="EMBL" id="BAT80493.1"/>
    </source>
</evidence>
<sequence>MRYICANRREKWSESNIMSVFWLDRRSAWGWSWHSINLWVALHLSPSSCFSKKETSKSKKEAEDYERERDHNHHTHLRSSSSSSSSS</sequence>
<name>A0A0S3RJ45_PHAAN</name>
<feature type="compositionally biased region" description="Basic and acidic residues" evidence="1">
    <location>
        <begin position="51"/>
        <end position="71"/>
    </location>
</feature>